<name>A0AAJ0MN48_9PEZI</name>
<organism evidence="2 3">
    <name type="scientific">Neurospora hispaniola</name>
    <dbReference type="NCBI Taxonomy" id="588809"/>
    <lineage>
        <taxon>Eukaryota</taxon>
        <taxon>Fungi</taxon>
        <taxon>Dikarya</taxon>
        <taxon>Ascomycota</taxon>
        <taxon>Pezizomycotina</taxon>
        <taxon>Sordariomycetes</taxon>
        <taxon>Sordariomycetidae</taxon>
        <taxon>Sordariales</taxon>
        <taxon>Sordariaceae</taxon>
        <taxon>Neurospora</taxon>
    </lineage>
</organism>
<dbReference type="RefSeq" id="XP_062689569.1">
    <property type="nucleotide sequence ID" value="XM_062837572.1"/>
</dbReference>
<evidence type="ECO:0000313" key="2">
    <source>
        <dbReference type="EMBL" id="KAK3487442.1"/>
    </source>
</evidence>
<feature type="transmembrane region" description="Helical" evidence="1">
    <location>
        <begin position="31"/>
        <end position="59"/>
    </location>
</feature>
<keyword evidence="1" id="KW-0812">Transmembrane</keyword>
<keyword evidence="3" id="KW-1185">Reference proteome</keyword>
<accession>A0AAJ0MN48</accession>
<comment type="caution">
    <text evidence="2">The sequence shown here is derived from an EMBL/GenBank/DDBJ whole genome shotgun (WGS) entry which is preliminary data.</text>
</comment>
<dbReference type="EMBL" id="JAULSX010000007">
    <property type="protein sequence ID" value="KAK3487442.1"/>
    <property type="molecule type" value="Genomic_DNA"/>
</dbReference>
<protein>
    <submittedName>
        <fullName evidence="2">Uncharacterized protein</fullName>
    </submittedName>
</protein>
<evidence type="ECO:0000256" key="1">
    <source>
        <dbReference type="SAM" id="Phobius"/>
    </source>
</evidence>
<proteinExistence type="predicted"/>
<evidence type="ECO:0000313" key="3">
    <source>
        <dbReference type="Proteomes" id="UP001285908"/>
    </source>
</evidence>
<reference evidence="2 3" key="1">
    <citation type="journal article" date="2023" name="Mol. Phylogenet. Evol.">
        <title>Genome-scale phylogeny and comparative genomics of the fungal order Sordariales.</title>
        <authorList>
            <person name="Hensen N."/>
            <person name="Bonometti L."/>
            <person name="Westerberg I."/>
            <person name="Brannstrom I.O."/>
            <person name="Guillou S."/>
            <person name="Cros-Aarteil S."/>
            <person name="Calhoun S."/>
            <person name="Haridas S."/>
            <person name="Kuo A."/>
            <person name="Mondo S."/>
            <person name="Pangilinan J."/>
            <person name="Riley R."/>
            <person name="LaButti K."/>
            <person name="Andreopoulos B."/>
            <person name="Lipzen A."/>
            <person name="Chen C."/>
            <person name="Yan M."/>
            <person name="Daum C."/>
            <person name="Ng V."/>
            <person name="Clum A."/>
            <person name="Steindorff A."/>
            <person name="Ohm R.A."/>
            <person name="Martin F."/>
            <person name="Silar P."/>
            <person name="Natvig D.O."/>
            <person name="Lalanne C."/>
            <person name="Gautier V."/>
            <person name="Ament-Velasquez S.L."/>
            <person name="Kruys A."/>
            <person name="Hutchinson M.I."/>
            <person name="Powell A.J."/>
            <person name="Barry K."/>
            <person name="Miller A.N."/>
            <person name="Grigoriev I.V."/>
            <person name="Debuchy R."/>
            <person name="Gladieux P."/>
            <person name="Hiltunen Thoren M."/>
            <person name="Johannesson H."/>
        </authorList>
    </citation>
    <scope>NUCLEOTIDE SEQUENCE [LARGE SCALE GENOMIC DNA]</scope>
    <source>
        <strain evidence="2 3">FGSC 10403</strain>
    </source>
</reference>
<feature type="transmembrane region" description="Helical" evidence="1">
    <location>
        <begin position="71"/>
        <end position="88"/>
    </location>
</feature>
<sequence>MPLPGYMTKQLSETRRQDVLRVRMQYPSRHITSIAVLSLSLRFLEVFLFWFICSCWYLAVASPSSCRFYPLVGPVLGAISLCGLYTATAL</sequence>
<keyword evidence="1" id="KW-0472">Membrane</keyword>
<keyword evidence="1" id="KW-1133">Transmembrane helix</keyword>
<dbReference type="Proteomes" id="UP001285908">
    <property type="component" value="Unassembled WGS sequence"/>
</dbReference>
<gene>
    <name evidence="2" type="ORF">B0T23DRAFT_385909</name>
</gene>
<dbReference type="AlphaFoldDB" id="A0AAJ0MN48"/>
<dbReference type="GeneID" id="87875194"/>